<keyword evidence="9" id="KW-1185">Reference proteome</keyword>
<evidence type="ECO:0000313" key="9">
    <source>
        <dbReference type="Proteomes" id="UP001199631"/>
    </source>
</evidence>
<accession>A0AAW5B1P1</accession>
<organism evidence="8 9">
    <name type="scientific">Oceanobacillus jordanicus</name>
    <dbReference type="NCBI Taxonomy" id="2867266"/>
    <lineage>
        <taxon>Bacteria</taxon>
        <taxon>Bacillati</taxon>
        <taxon>Bacillota</taxon>
        <taxon>Bacilli</taxon>
        <taxon>Bacillales</taxon>
        <taxon>Bacillaceae</taxon>
        <taxon>Oceanobacillus</taxon>
    </lineage>
</organism>
<comment type="subcellular location">
    <subcellularLocation>
        <location evidence="1">Cell membrane</location>
        <topology evidence="1">Multi-pass membrane protein</topology>
    </subcellularLocation>
</comment>
<evidence type="ECO:0000256" key="2">
    <source>
        <dbReference type="ARBA" id="ARBA00022475"/>
    </source>
</evidence>
<feature type="transmembrane region" description="Helical" evidence="6">
    <location>
        <begin position="45"/>
        <end position="62"/>
    </location>
</feature>
<dbReference type="EMBL" id="JAIFZM010000004">
    <property type="protein sequence ID" value="MCG3418643.1"/>
    <property type="molecule type" value="Genomic_DNA"/>
</dbReference>
<feature type="transmembrane region" description="Helical" evidence="6">
    <location>
        <begin position="7"/>
        <end position="33"/>
    </location>
</feature>
<evidence type="ECO:0000313" key="8">
    <source>
        <dbReference type="EMBL" id="MCG3418643.1"/>
    </source>
</evidence>
<dbReference type="Pfam" id="PF00753">
    <property type="entry name" value="Lactamase_B"/>
    <property type="match status" value="1"/>
</dbReference>
<evidence type="ECO:0000256" key="3">
    <source>
        <dbReference type="ARBA" id="ARBA00022692"/>
    </source>
</evidence>
<proteinExistence type="predicted"/>
<evidence type="ECO:0000256" key="6">
    <source>
        <dbReference type="SAM" id="Phobius"/>
    </source>
</evidence>
<evidence type="ECO:0000256" key="1">
    <source>
        <dbReference type="ARBA" id="ARBA00004651"/>
    </source>
</evidence>
<sequence length="760" mass="86287">MKGNWHIVAMAVTVSIITVLTSNYLFGTCYIIWLGYLLFQRRLRKVTLLLASAFLCFFLLYIPKIQDSQPGFSGTSLPEQSFIGQINGPIEKNPTHIQFTFEDNATNQRYLVMYFQNDAPETLTSSHLKSGATCEFQGVPERPNPSTNPGEFNYRDYLASKKITYQVNLNALHDVTCTGQDLFHRFYTLRENLSTYIDKRVSSNTSAWMKGLVLGDDSAIPEDTIELFQRWSLSHLLAISGLHVGLFVAFLYFALLKLNLLTKEKAQWLILFLLPAYAVVAGGEPSIWRASMMVLCFILLRKFKRAFSYTDVLSFVFLLFVLINPYMVYHVGFQLSFLVTLGLLLSQKWLSNSNSLIEQGLKISFVAQMMILPLLFHHFYIFQPLSVLVNTLVVPYFSILIIPSMFLFLLISPFPIINLFDKLFSMAQNVLLTLLTFFDEHVNYPWTMDGMAIEFVAVYYGLFFVFMYYVQNKDNKNAFVAGSTIVIFVSYFVAIPYFSPYGVVTMLDIGQGDAYVVELPYRKGVFLIDAGAGVSFPERTPTNSKYKQIIQPYLKSRGVTKLDAIIITHKDIDHSGSVQYLAEEYKTDQIIVSDYYEIDQRSKELWNQKNIAVQRVKQGDQLNLGGQQLHVLAPMNDKGSPNENSIVLLAELGGQSWLFTGDIGREEEKELMRSYEHLSIDVLKVAHHGSSSSSDDAFLDHIEPEIGLISAGRNNRYGHPTEEVIAGLENIEATILRTDKDGAVQFVFTQEAGTFYKFLP</sequence>
<feature type="transmembrane region" description="Helical" evidence="6">
    <location>
        <begin position="477"/>
        <end position="498"/>
    </location>
</feature>
<dbReference type="AlphaFoldDB" id="A0AAW5B1P1"/>
<name>A0AAW5B1P1_9BACI</name>
<dbReference type="InterPro" id="IPR004797">
    <property type="entry name" value="Competence_ComEC/Rec2"/>
</dbReference>
<feature type="transmembrane region" description="Helical" evidence="6">
    <location>
        <begin position="393"/>
        <end position="412"/>
    </location>
</feature>
<dbReference type="Pfam" id="PF03772">
    <property type="entry name" value="Competence"/>
    <property type="match status" value="1"/>
</dbReference>
<dbReference type="InterPro" id="IPR001279">
    <property type="entry name" value="Metallo-B-lactamas"/>
</dbReference>
<feature type="transmembrane region" description="Helical" evidence="6">
    <location>
        <begin position="333"/>
        <end position="351"/>
    </location>
</feature>
<dbReference type="PANTHER" id="PTHR30619:SF7">
    <property type="entry name" value="BETA-LACTAMASE DOMAIN PROTEIN"/>
    <property type="match status" value="1"/>
</dbReference>
<feature type="transmembrane region" description="Helical" evidence="6">
    <location>
        <begin position="236"/>
        <end position="256"/>
    </location>
</feature>
<dbReference type="InterPro" id="IPR004477">
    <property type="entry name" value="ComEC_N"/>
</dbReference>
<evidence type="ECO:0000259" key="7">
    <source>
        <dbReference type="SMART" id="SM00849"/>
    </source>
</evidence>
<reference evidence="8 9" key="1">
    <citation type="journal article" date="2022" name="Evol. Bioinform. Online">
        <title>Draft Genome Sequence of Oceanobacillus jordanicus Strain GSFE11, a Halotolerant Plant Growth-Promoting Bacterial Endophyte Isolated From the Jordan Valley.</title>
        <authorList>
            <person name="Alhindi T."/>
            <person name="Albdaiwi R."/>
        </authorList>
    </citation>
    <scope>NUCLEOTIDE SEQUENCE [LARGE SCALE GENOMIC DNA]</scope>
    <source>
        <strain evidence="8 9">GSFE11</strain>
    </source>
</reference>
<feature type="transmembrane region" description="Helical" evidence="6">
    <location>
        <begin position="363"/>
        <end position="381"/>
    </location>
</feature>
<feature type="transmembrane region" description="Helical" evidence="6">
    <location>
        <begin position="268"/>
        <end position="288"/>
    </location>
</feature>
<dbReference type="SUPFAM" id="SSF56281">
    <property type="entry name" value="Metallo-hydrolase/oxidoreductase"/>
    <property type="match status" value="1"/>
</dbReference>
<dbReference type="CDD" id="cd07731">
    <property type="entry name" value="ComA-like_MBL-fold"/>
    <property type="match status" value="1"/>
</dbReference>
<protein>
    <submittedName>
        <fullName evidence="8">DNA internalization-related competence protein ComEC/Rec2</fullName>
    </submittedName>
</protein>
<dbReference type="Gene3D" id="3.60.15.10">
    <property type="entry name" value="Ribonuclease Z/Hydroxyacylglutathione hydrolase-like"/>
    <property type="match status" value="1"/>
</dbReference>
<gene>
    <name evidence="8" type="ORF">K3T81_05725</name>
</gene>
<dbReference type="InterPro" id="IPR035681">
    <property type="entry name" value="ComA-like_MBL"/>
</dbReference>
<keyword evidence="4 6" id="KW-1133">Transmembrane helix</keyword>
<dbReference type="InterPro" id="IPR036866">
    <property type="entry name" value="RibonucZ/Hydroxyglut_hydro"/>
</dbReference>
<evidence type="ECO:0000256" key="4">
    <source>
        <dbReference type="ARBA" id="ARBA00022989"/>
    </source>
</evidence>
<dbReference type="InterPro" id="IPR025405">
    <property type="entry name" value="DUF4131"/>
</dbReference>
<feature type="transmembrane region" description="Helical" evidence="6">
    <location>
        <begin position="309"/>
        <end position="327"/>
    </location>
</feature>
<dbReference type="NCBIfam" id="TIGR00361">
    <property type="entry name" value="ComEC_Rec2"/>
    <property type="match status" value="1"/>
</dbReference>
<dbReference type="Proteomes" id="UP001199631">
    <property type="component" value="Unassembled WGS sequence"/>
</dbReference>
<feature type="transmembrane region" description="Helical" evidence="6">
    <location>
        <begin position="450"/>
        <end position="470"/>
    </location>
</feature>
<dbReference type="Pfam" id="PF13567">
    <property type="entry name" value="DUF4131"/>
    <property type="match status" value="1"/>
</dbReference>
<dbReference type="GO" id="GO:0030420">
    <property type="term" value="P:establishment of competence for transformation"/>
    <property type="evidence" value="ECO:0007669"/>
    <property type="project" value="InterPro"/>
</dbReference>
<dbReference type="RefSeq" id="WP_238018795.1">
    <property type="nucleotide sequence ID" value="NZ_JAIFZM010000004.1"/>
</dbReference>
<dbReference type="PANTHER" id="PTHR30619">
    <property type="entry name" value="DNA INTERNALIZATION/COMPETENCE PROTEIN COMEC/REC2"/>
    <property type="match status" value="1"/>
</dbReference>
<dbReference type="GO" id="GO:0005886">
    <property type="term" value="C:plasma membrane"/>
    <property type="evidence" value="ECO:0007669"/>
    <property type="project" value="UniProtKB-SubCell"/>
</dbReference>
<evidence type="ECO:0000256" key="5">
    <source>
        <dbReference type="ARBA" id="ARBA00023136"/>
    </source>
</evidence>
<dbReference type="InterPro" id="IPR052159">
    <property type="entry name" value="Competence_DNA_uptake"/>
</dbReference>
<keyword evidence="2" id="KW-1003">Cell membrane</keyword>
<keyword evidence="5 6" id="KW-0472">Membrane</keyword>
<dbReference type="NCBIfam" id="TIGR00360">
    <property type="entry name" value="ComEC_N-term"/>
    <property type="match status" value="1"/>
</dbReference>
<keyword evidence="3 6" id="KW-0812">Transmembrane</keyword>
<dbReference type="SMART" id="SM00849">
    <property type="entry name" value="Lactamase_B"/>
    <property type="match status" value="1"/>
</dbReference>
<feature type="domain" description="Metallo-beta-lactamase" evidence="7">
    <location>
        <begin position="511"/>
        <end position="713"/>
    </location>
</feature>
<comment type="caution">
    <text evidence="8">The sequence shown here is derived from an EMBL/GenBank/DDBJ whole genome shotgun (WGS) entry which is preliminary data.</text>
</comment>